<evidence type="ECO:0000256" key="5">
    <source>
        <dbReference type="ARBA" id="ARBA00022692"/>
    </source>
</evidence>
<dbReference type="PROSITE" id="PS51779">
    <property type="entry name" value="POTRA"/>
    <property type="match status" value="1"/>
</dbReference>
<dbReference type="GO" id="GO:0043093">
    <property type="term" value="P:FtsZ-dependent cytokinesis"/>
    <property type="evidence" value="ECO:0007669"/>
    <property type="project" value="UniProtKB-UniRule"/>
</dbReference>
<evidence type="ECO:0000256" key="4">
    <source>
        <dbReference type="ARBA" id="ARBA00022618"/>
    </source>
</evidence>
<keyword evidence="6 9" id="KW-1133">Transmembrane helix</keyword>
<proteinExistence type="inferred from homology"/>
<accession>A0A4Y9VNU5</accession>
<dbReference type="GO" id="GO:0090529">
    <property type="term" value="P:cell septum assembly"/>
    <property type="evidence" value="ECO:0007669"/>
    <property type="project" value="InterPro"/>
</dbReference>
<dbReference type="Gene3D" id="3.40.50.11690">
    <property type="entry name" value="Cell division protein FtsQ/DivIB"/>
    <property type="match status" value="1"/>
</dbReference>
<dbReference type="Gene3D" id="3.10.20.310">
    <property type="entry name" value="membrane protein fhac"/>
    <property type="match status" value="1"/>
</dbReference>
<comment type="subcellular location">
    <subcellularLocation>
        <location evidence="9">Cell inner membrane</location>
        <topology evidence="9">Single-pass type II membrane protein</topology>
    </subcellularLocation>
    <subcellularLocation>
        <location evidence="1">Membrane</location>
    </subcellularLocation>
    <text evidence="9">Localizes to the division septum.</text>
</comment>
<sequence length="270" mass="30310">MWDKPALLNWVANLLYAISMVVMLYAVVYVVVHLPIFPLREVKVDGELHHVSREQVKLIVAKHLKGNFFTLDLINARDAFEKLPWARSVSVRRRWPDRLEVVIEEHQALARWGSTALVNKQGELFHAASGSDLPVFYGPDNGVIEVASQYDSLNKVLRSAHLEVATLALTPRRAWQVTTTNGIVLELGRVEMQVRLEKFANIYSSTLVGLNKKITYVDLRYPSGFAVRRPTAVVNPEKEKVASVDSAKAKQGDTKAIKSEVVKKRTGTVT</sequence>
<dbReference type="InterPro" id="IPR045335">
    <property type="entry name" value="FtsQ_C_sf"/>
</dbReference>
<comment type="similarity">
    <text evidence="9">Belongs to the FtsQ/DivIB family. FtsQ subfamily.</text>
</comment>
<keyword evidence="3 9" id="KW-0997">Cell inner membrane</keyword>
<dbReference type="HAMAP" id="MF_00911">
    <property type="entry name" value="FtsQ_subfam"/>
    <property type="match status" value="1"/>
</dbReference>
<comment type="function">
    <text evidence="9">Essential cell division protein. May link together the upstream cell division proteins, which are predominantly cytoplasmic, with the downstream cell division proteins, which are predominantly periplasmic. May control correct divisome assembly.</text>
</comment>
<comment type="caution">
    <text evidence="11">The sequence shown here is derived from an EMBL/GenBank/DDBJ whole genome shotgun (WGS) entry which is preliminary data.</text>
</comment>
<keyword evidence="12" id="KW-1185">Reference proteome</keyword>
<dbReference type="Proteomes" id="UP000297706">
    <property type="component" value="Unassembled WGS sequence"/>
</dbReference>
<evidence type="ECO:0000256" key="1">
    <source>
        <dbReference type="ARBA" id="ARBA00004370"/>
    </source>
</evidence>
<dbReference type="InterPro" id="IPR026579">
    <property type="entry name" value="FtsQ"/>
</dbReference>
<keyword evidence="4 9" id="KW-0132">Cell division</keyword>
<evidence type="ECO:0000313" key="12">
    <source>
        <dbReference type="Proteomes" id="UP000297706"/>
    </source>
</evidence>
<dbReference type="InterPro" id="IPR005548">
    <property type="entry name" value="Cell_div_FtsQ/DivIB_C"/>
</dbReference>
<keyword evidence="2 9" id="KW-1003">Cell membrane</keyword>
<organism evidence="11 12">
    <name type="scientific">Methylotenera oryzisoli</name>
    <dbReference type="NCBI Taxonomy" id="2080758"/>
    <lineage>
        <taxon>Bacteria</taxon>
        <taxon>Pseudomonadati</taxon>
        <taxon>Pseudomonadota</taxon>
        <taxon>Betaproteobacteria</taxon>
        <taxon>Nitrosomonadales</taxon>
        <taxon>Methylophilaceae</taxon>
        <taxon>Methylotenera</taxon>
    </lineage>
</organism>
<dbReference type="PANTHER" id="PTHR35851">
    <property type="entry name" value="CELL DIVISION PROTEIN FTSQ"/>
    <property type="match status" value="1"/>
</dbReference>
<evidence type="ECO:0000313" key="11">
    <source>
        <dbReference type="EMBL" id="TFW70384.1"/>
    </source>
</evidence>
<dbReference type="EMBL" id="PQVH01000013">
    <property type="protein sequence ID" value="TFW70384.1"/>
    <property type="molecule type" value="Genomic_DNA"/>
</dbReference>
<name>A0A4Y9VNU5_9PROT</name>
<keyword evidence="5 9" id="KW-0812">Transmembrane</keyword>
<evidence type="ECO:0000256" key="3">
    <source>
        <dbReference type="ARBA" id="ARBA00022519"/>
    </source>
</evidence>
<feature type="transmembrane region" description="Helical" evidence="9">
    <location>
        <begin position="12"/>
        <end position="32"/>
    </location>
</feature>
<dbReference type="RefSeq" id="WP_135278626.1">
    <property type="nucleotide sequence ID" value="NZ_PQVH01000013.1"/>
</dbReference>
<comment type="subunit">
    <text evidence="9">Part of a complex composed of FtsB, FtsL and FtsQ.</text>
</comment>
<evidence type="ECO:0000256" key="2">
    <source>
        <dbReference type="ARBA" id="ARBA00022475"/>
    </source>
</evidence>
<evidence type="ECO:0000259" key="10">
    <source>
        <dbReference type="PROSITE" id="PS51779"/>
    </source>
</evidence>
<keyword evidence="8 9" id="KW-0131">Cell cycle</keyword>
<feature type="domain" description="POTRA" evidence="10">
    <location>
        <begin position="37"/>
        <end position="106"/>
    </location>
</feature>
<dbReference type="PANTHER" id="PTHR35851:SF1">
    <property type="entry name" value="CELL DIVISION PROTEIN FTSQ"/>
    <property type="match status" value="1"/>
</dbReference>
<dbReference type="InterPro" id="IPR034746">
    <property type="entry name" value="POTRA"/>
</dbReference>
<reference evidence="11 12" key="1">
    <citation type="submission" date="2018-02" db="EMBL/GenBank/DDBJ databases">
        <title>A novel lanthanide dependent methylotroph, Methylotenera sp. La3113.</title>
        <authorList>
            <person name="Lv H."/>
            <person name="Tani A."/>
        </authorList>
    </citation>
    <scope>NUCLEOTIDE SEQUENCE [LARGE SCALE GENOMIC DNA]</scope>
    <source>
        <strain evidence="11 12">La3113</strain>
    </source>
</reference>
<dbReference type="GO" id="GO:0005886">
    <property type="term" value="C:plasma membrane"/>
    <property type="evidence" value="ECO:0007669"/>
    <property type="project" value="UniProtKB-SubCell"/>
</dbReference>
<gene>
    <name evidence="9" type="primary">ftsQ</name>
    <name evidence="11" type="ORF">C3Y98_10980</name>
</gene>
<dbReference type="InterPro" id="IPR013685">
    <property type="entry name" value="POTRA_FtsQ_type"/>
</dbReference>
<dbReference type="AlphaFoldDB" id="A0A4Y9VNU5"/>
<evidence type="ECO:0000256" key="6">
    <source>
        <dbReference type="ARBA" id="ARBA00022989"/>
    </source>
</evidence>
<protein>
    <recommendedName>
        <fullName evidence="9">Cell division protein FtsQ</fullName>
    </recommendedName>
</protein>
<evidence type="ECO:0000256" key="9">
    <source>
        <dbReference type="HAMAP-Rule" id="MF_00911"/>
    </source>
</evidence>
<evidence type="ECO:0000256" key="7">
    <source>
        <dbReference type="ARBA" id="ARBA00023136"/>
    </source>
</evidence>
<dbReference type="GO" id="GO:0032153">
    <property type="term" value="C:cell division site"/>
    <property type="evidence" value="ECO:0007669"/>
    <property type="project" value="UniProtKB-UniRule"/>
</dbReference>
<dbReference type="OrthoDB" id="9790370at2"/>
<keyword evidence="7 9" id="KW-0472">Membrane</keyword>
<dbReference type="Pfam" id="PF03799">
    <property type="entry name" value="FtsQ_DivIB_C"/>
    <property type="match status" value="1"/>
</dbReference>
<dbReference type="Pfam" id="PF08478">
    <property type="entry name" value="POTRA_1"/>
    <property type="match status" value="1"/>
</dbReference>
<evidence type="ECO:0000256" key="8">
    <source>
        <dbReference type="ARBA" id="ARBA00023306"/>
    </source>
</evidence>